<dbReference type="InterPro" id="IPR051241">
    <property type="entry name" value="DZIP_RILPL"/>
</dbReference>
<keyword evidence="9" id="KW-0206">Cytoskeleton</keyword>
<dbReference type="GO" id="GO:0036064">
    <property type="term" value="C:ciliary basal body"/>
    <property type="evidence" value="ECO:0007669"/>
    <property type="project" value="TreeGrafter"/>
</dbReference>
<keyword evidence="4" id="KW-0963">Cytoplasm</keyword>
<name>A0A6P3VTA3_CLUHA</name>
<dbReference type="InterPro" id="IPR058883">
    <property type="entry name" value="DZIP1_dom"/>
</dbReference>
<keyword evidence="14" id="KW-1185">Reference proteome</keyword>
<keyword evidence="5" id="KW-0479">Metal-binding</keyword>
<evidence type="ECO:0000256" key="4">
    <source>
        <dbReference type="ARBA" id="ARBA00022490"/>
    </source>
</evidence>
<feature type="compositionally biased region" description="Basic and acidic residues" evidence="12">
    <location>
        <begin position="537"/>
        <end position="560"/>
    </location>
</feature>
<evidence type="ECO:0000256" key="2">
    <source>
        <dbReference type="ARBA" id="ARBA00004120"/>
    </source>
</evidence>
<dbReference type="GO" id="GO:0005814">
    <property type="term" value="C:centriole"/>
    <property type="evidence" value="ECO:0007669"/>
    <property type="project" value="UniProtKB-SubCell"/>
</dbReference>
<keyword evidence="7" id="KW-0862">Zinc</keyword>
<dbReference type="PROSITE" id="PS00028">
    <property type="entry name" value="ZINC_FINGER_C2H2_1"/>
    <property type="match status" value="1"/>
</dbReference>
<dbReference type="OrthoDB" id="515971at2759"/>
<evidence type="ECO:0000259" key="13">
    <source>
        <dbReference type="PROSITE" id="PS50157"/>
    </source>
</evidence>
<feature type="region of interest" description="Disordered" evidence="12">
    <location>
        <begin position="769"/>
        <end position="799"/>
    </location>
</feature>
<evidence type="ECO:0000256" key="1">
    <source>
        <dbReference type="ARBA" id="ARBA00004114"/>
    </source>
</evidence>
<dbReference type="GeneID" id="105898253"/>
<feature type="compositionally biased region" description="Low complexity" evidence="12">
    <location>
        <begin position="775"/>
        <end position="799"/>
    </location>
</feature>
<dbReference type="RefSeq" id="XP_012680727.1">
    <property type="nucleotide sequence ID" value="XM_012825273.3"/>
</dbReference>
<evidence type="ECO:0000256" key="9">
    <source>
        <dbReference type="ARBA" id="ARBA00023212"/>
    </source>
</evidence>
<dbReference type="KEGG" id="char:105898253"/>
<gene>
    <name evidence="15" type="primary">dzip1l</name>
</gene>
<protein>
    <submittedName>
        <fullName evidence="15">Zinc finger protein DZIP1L isoform X1</fullName>
    </submittedName>
</protein>
<evidence type="ECO:0000256" key="6">
    <source>
        <dbReference type="ARBA" id="ARBA00022771"/>
    </source>
</evidence>
<sequence length="799" mass="90262">MNHYQLLYTGRGYPVSPFPLKHITMPGQFSSSEAPLSGLLPSPTWGPGHVHPFHFRARIEPVDWRRVGALDVDRVAREMDIRLLQEHITAVTFCDVSGERCPHCRGSIDPALVKVLRISQLSTEYLLHCQDYLSAQLSSLEEKLLGALSAVEREAEEKAKLDTELQAERLESKRRKKMISTQQLLLQAAANNYHKCQLCEKSFVNYSYLQAHQQRRHPEATETEKQKKRQMEQVEDGMEELRERLRLSQAALDTEREADALRKNQELEEQRRKEAAERQELDRWKDEERRKVYQEMADLKQLFMQELRDIANKNSSIEAKLDALQRREVPMPDIRVSREEDDVLERREARENELREKMVRQKSEWKKRVKELQNSHQLERVELQRQNERLLRSASEGQSSGLQELQQQVNSLSSQLRNKDRLIHAQEDKIKKLSTKKPTSGPAPPIRQDALESSEEDEDEEEEDEEMELMDLMEARRLHRESLKKNPDMLREFRPILQDSLEAKLESMGLRKGTKGISKQTLKNLTSLLAGQRQQKGRKDPTLQGVREKVQAEVNRRVSREQNSQSTSKGTSQKLKAKLNSTGSSKEKNVKPKQTIVKSVPKRRKSPAPQPTPRSKVLQTPHSQVKKGSTPPFSSEEDSIGDSAYITSPSKPTASVRLVQSGPQQSAPQGPSSAPTDDWSDSDLSEGVAGTQQGLSTQGSVVQTLTRSLERQLISPLSKPVGGVRVMPPATNATPKVKSKSVVKKLQLSDEESDLELSSIEEVSAGPVGVRRSSDIGGTSGTSIWSSSSASRPGGWAGL</sequence>
<feature type="compositionally biased region" description="Basic and acidic residues" evidence="12">
    <location>
        <begin position="417"/>
        <end position="431"/>
    </location>
</feature>
<dbReference type="PANTHER" id="PTHR21502:SF8">
    <property type="entry name" value="CILIUM ASSEMBLY PROTEIN DZIP1L"/>
    <property type="match status" value="1"/>
</dbReference>
<comment type="similarity">
    <text evidence="3">Belongs to the DZIP C2H2-type zinc-finger protein family.</text>
</comment>
<keyword evidence="10" id="KW-0966">Cell projection</keyword>
<evidence type="ECO:0000256" key="12">
    <source>
        <dbReference type="SAM" id="MobiDB-lite"/>
    </source>
</evidence>
<evidence type="ECO:0000256" key="7">
    <source>
        <dbReference type="ARBA" id="ARBA00022833"/>
    </source>
</evidence>
<feature type="region of interest" description="Disordered" evidence="12">
    <location>
        <begin position="252"/>
        <end position="280"/>
    </location>
</feature>
<keyword evidence="6 11" id="KW-0863">Zinc-finger</keyword>
<evidence type="ECO:0000256" key="5">
    <source>
        <dbReference type="ARBA" id="ARBA00022723"/>
    </source>
</evidence>
<accession>A0A6P3VTA3</accession>
<dbReference type="GO" id="GO:0060271">
    <property type="term" value="P:cilium assembly"/>
    <property type="evidence" value="ECO:0007669"/>
    <property type="project" value="TreeGrafter"/>
</dbReference>
<evidence type="ECO:0000256" key="3">
    <source>
        <dbReference type="ARBA" id="ARBA00009131"/>
    </source>
</evidence>
<evidence type="ECO:0000256" key="8">
    <source>
        <dbReference type="ARBA" id="ARBA00023054"/>
    </source>
</evidence>
<comment type="subcellular location">
    <subcellularLocation>
        <location evidence="2">Cytoplasm</location>
        <location evidence="2">Cytoskeleton</location>
        <location evidence="2">Cilium basal body</location>
    </subcellularLocation>
    <subcellularLocation>
        <location evidence="1">Cytoplasm</location>
        <location evidence="1">Cytoskeleton</location>
        <location evidence="1">Microtubule organizing center</location>
        <location evidence="1">Centrosome</location>
        <location evidence="1">Centriole</location>
    </subcellularLocation>
</comment>
<feature type="region of interest" description="Disordered" evidence="12">
    <location>
        <begin position="214"/>
        <end position="238"/>
    </location>
</feature>
<reference evidence="15" key="1">
    <citation type="submission" date="2025-08" db="UniProtKB">
        <authorList>
            <consortium name="RefSeq"/>
        </authorList>
    </citation>
    <scope>IDENTIFICATION</scope>
</reference>
<feature type="region of interest" description="Disordered" evidence="12">
    <location>
        <begin position="530"/>
        <end position="701"/>
    </location>
</feature>
<evidence type="ECO:0000313" key="15">
    <source>
        <dbReference type="RefSeq" id="XP_012680727.1"/>
    </source>
</evidence>
<feature type="domain" description="C2H2-type" evidence="13">
    <location>
        <begin position="194"/>
        <end position="222"/>
    </location>
</feature>
<feature type="compositionally biased region" description="Basic and acidic residues" evidence="12">
    <location>
        <begin position="216"/>
        <end position="232"/>
    </location>
</feature>
<dbReference type="Pfam" id="PF13815">
    <property type="entry name" value="Dzip-like_N"/>
    <property type="match status" value="1"/>
</dbReference>
<feature type="compositionally biased region" description="Polar residues" evidence="12">
    <location>
        <begin position="561"/>
        <end position="584"/>
    </location>
</feature>
<dbReference type="PROSITE" id="PS50157">
    <property type="entry name" value="ZINC_FINGER_C2H2_2"/>
    <property type="match status" value="1"/>
</dbReference>
<proteinExistence type="inferred from homology"/>
<evidence type="ECO:0000256" key="11">
    <source>
        <dbReference type="PROSITE-ProRule" id="PRU00042"/>
    </source>
</evidence>
<feature type="compositionally biased region" description="Polar residues" evidence="12">
    <location>
        <begin position="617"/>
        <end position="633"/>
    </location>
</feature>
<feature type="compositionally biased region" description="Basic and acidic residues" evidence="12">
    <location>
        <begin position="253"/>
        <end position="280"/>
    </location>
</feature>
<feature type="compositionally biased region" description="Acidic residues" evidence="12">
    <location>
        <begin position="452"/>
        <end position="467"/>
    </location>
</feature>
<feature type="compositionally biased region" description="Low complexity" evidence="12">
    <location>
        <begin position="395"/>
        <end position="416"/>
    </location>
</feature>
<feature type="compositionally biased region" description="Low complexity" evidence="12">
    <location>
        <begin position="660"/>
        <end position="675"/>
    </location>
</feature>
<dbReference type="InterPro" id="IPR013087">
    <property type="entry name" value="Znf_C2H2_type"/>
</dbReference>
<dbReference type="AlphaFoldDB" id="A0A6P3VTA3"/>
<feature type="region of interest" description="Disordered" evidence="12">
    <location>
        <begin position="391"/>
        <end position="467"/>
    </location>
</feature>
<feature type="compositionally biased region" description="Polar residues" evidence="12">
    <location>
        <begin position="690"/>
        <end position="701"/>
    </location>
</feature>
<dbReference type="Proteomes" id="UP000515152">
    <property type="component" value="Chromosome 10"/>
</dbReference>
<dbReference type="CTD" id="199221"/>
<evidence type="ECO:0000256" key="10">
    <source>
        <dbReference type="ARBA" id="ARBA00023273"/>
    </source>
</evidence>
<dbReference type="GO" id="GO:0008270">
    <property type="term" value="F:zinc ion binding"/>
    <property type="evidence" value="ECO:0007669"/>
    <property type="project" value="UniProtKB-KW"/>
</dbReference>
<dbReference type="PANTHER" id="PTHR21502">
    <property type="entry name" value="ZINC FINGER PROTEIN DZIP1"/>
    <property type="match status" value="1"/>
</dbReference>
<organism evidence="14 15">
    <name type="scientific">Clupea harengus</name>
    <name type="common">Atlantic herring</name>
    <dbReference type="NCBI Taxonomy" id="7950"/>
    <lineage>
        <taxon>Eukaryota</taxon>
        <taxon>Metazoa</taxon>
        <taxon>Chordata</taxon>
        <taxon>Craniata</taxon>
        <taxon>Vertebrata</taxon>
        <taxon>Euteleostomi</taxon>
        <taxon>Actinopterygii</taxon>
        <taxon>Neopterygii</taxon>
        <taxon>Teleostei</taxon>
        <taxon>Clupei</taxon>
        <taxon>Clupeiformes</taxon>
        <taxon>Clupeoidei</taxon>
        <taxon>Clupeidae</taxon>
        <taxon>Clupea</taxon>
    </lineage>
</organism>
<dbReference type="InterPro" id="IPR032714">
    <property type="entry name" value="DZIP1_N"/>
</dbReference>
<feature type="region of interest" description="Disordered" evidence="12">
    <location>
        <begin position="719"/>
        <end position="738"/>
    </location>
</feature>
<evidence type="ECO:0000313" key="14">
    <source>
        <dbReference type="Proteomes" id="UP000515152"/>
    </source>
</evidence>
<dbReference type="Pfam" id="PF25977">
    <property type="entry name" value="DZIP1"/>
    <property type="match status" value="1"/>
</dbReference>
<dbReference type="GO" id="GO:0005737">
    <property type="term" value="C:cytoplasm"/>
    <property type="evidence" value="ECO:0007669"/>
    <property type="project" value="TreeGrafter"/>
</dbReference>
<keyword evidence="8" id="KW-0175">Coiled coil</keyword>